<name>A0A1Q5UAY9_9EURO</name>
<dbReference type="PANTHER" id="PTHR35179:SF2">
    <property type="entry name" value="START DOMAIN-CONTAINING PROTEIN"/>
    <property type="match status" value="1"/>
</dbReference>
<evidence type="ECO:0000313" key="2">
    <source>
        <dbReference type="Proteomes" id="UP000186955"/>
    </source>
</evidence>
<organism evidence="1 2">
    <name type="scientific">Penicillium subrubescens</name>
    <dbReference type="NCBI Taxonomy" id="1316194"/>
    <lineage>
        <taxon>Eukaryota</taxon>
        <taxon>Fungi</taxon>
        <taxon>Dikarya</taxon>
        <taxon>Ascomycota</taxon>
        <taxon>Pezizomycotina</taxon>
        <taxon>Eurotiomycetes</taxon>
        <taxon>Eurotiomycetidae</taxon>
        <taxon>Eurotiales</taxon>
        <taxon>Aspergillaceae</taxon>
        <taxon>Penicillium</taxon>
    </lineage>
</organism>
<dbReference type="EMBL" id="MNBE01000474">
    <property type="protein sequence ID" value="OKP09631.1"/>
    <property type="molecule type" value="Genomic_DNA"/>
</dbReference>
<sequence>MEDVRLHATSPVEIFRLDLGSSTSQEAIITDVKHLASYHWIDAPTPTIAVPGSPALWSPPEGSRPVKKDHGLVYIAQNAARLPDSPLEPMFRSLYIEQPSLDLDSIDVVTDRNNIRKLFVH</sequence>
<proteinExistence type="predicted"/>
<comment type="caution">
    <text evidence="1">The sequence shown here is derived from an EMBL/GenBank/DDBJ whole genome shotgun (WGS) entry which is preliminary data.</text>
</comment>
<accession>A0A1Q5UAY9</accession>
<reference evidence="1 2" key="1">
    <citation type="submission" date="2016-10" db="EMBL/GenBank/DDBJ databases">
        <title>Genome sequence of the ascomycete fungus Penicillium subrubescens.</title>
        <authorList>
            <person name="De Vries R.P."/>
            <person name="Peng M."/>
            <person name="Dilokpimol A."/>
            <person name="Hilden K."/>
            <person name="Makela M.R."/>
            <person name="Grigoriev I."/>
            <person name="Riley R."/>
            <person name="Granchi Z."/>
        </authorList>
    </citation>
    <scope>NUCLEOTIDE SEQUENCE [LARGE SCALE GENOMIC DNA]</scope>
    <source>
        <strain evidence="1 2">CBS 132785</strain>
    </source>
</reference>
<dbReference type="STRING" id="1316194.A0A1Q5UAY9"/>
<keyword evidence="2" id="KW-1185">Reference proteome</keyword>
<dbReference type="Proteomes" id="UP000186955">
    <property type="component" value="Unassembled WGS sequence"/>
</dbReference>
<gene>
    <name evidence="1" type="ORF">PENSUB_4902</name>
</gene>
<evidence type="ECO:0000313" key="1">
    <source>
        <dbReference type="EMBL" id="OKP09631.1"/>
    </source>
</evidence>
<dbReference type="AlphaFoldDB" id="A0A1Q5UAY9"/>
<protein>
    <submittedName>
        <fullName evidence="1">Uncharacterized protein</fullName>
    </submittedName>
</protein>
<dbReference type="PANTHER" id="PTHR35179">
    <property type="entry name" value="PROTEIN CBG02620"/>
    <property type="match status" value="1"/>
</dbReference>